<dbReference type="AlphaFoldDB" id="A0A0H4A2S6"/>
<dbReference type="InterPro" id="IPR019226">
    <property type="entry name" value="DUF2158"/>
</dbReference>
<organism evidence="1">
    <name type="scientific">Enterovibrio norvegicus</name>
    <dbReference type="NCBI Taxonomy" id="188144"/>
    <lineage>
        <taxon>Bacteria</taxon>
        <taxon>Pseudomonadati</taxon>
        <taxon>Pseudomonadota</taxon>
        <taxon>Gammaproteobacteria</taxon>
        <taxon>Vibrionales</taxon>
        <taxon>Vibrionaceae</taxon>
        <taxon>Enterovibrio</taxon>
    </lineage>
</organism>
<accession>A0A0H4A2S6</accession>
<reference evidence="1" key="1">
    <citation type="journal article" date="2015" name="MBio">
        <title>Eco-Evolutionary Dynamics of Episomes among Ecologically Cohesive Bacterial Populations.</title>
        <authorList>
            <person name="Xue H."/>
            <person name="Cordero O.X."/>
            <person name="Camas F.M."/>
            <person name="Trimble W."/>
            <person name="Meyer F."/>
            <person name="Guglielmini J."/>
            <person name="Rocha E.P."/>
            <person name="Polz M.F."/>
        </authorList>
    </citation>
    <scope>NUCLEOTIDE SEQUENCE</scope>
    <source>
        <strain evidence="1">FF_472</strain>
    </source>
</reference>
<protein>
    <recommendedName>
        <fullName evidence="2">DUF2158 domain-containing protein</fullName>
    </recommendedName>
</protein>
<name>A0A0H4A2S6_9GAMM</name>
<dbReference type="EMBL" id="KP795699">
    <property type="protein sequence ID" value="AKN40544.1"/>
    <property type="molecule type" value="Genomic_DNA"/>
</dbReference>
<dbReference type="Pfam" id="PF09926">
    <property type="entry name" value="DUF2158"/>
    <property type="match status" value="1"/>
</dbReference>
<sequence length="54" mass="6134">MFQLGDVVILKSGGPSMTVSYVDKDNECRCYWFLNGELKHAILKAEALERVDNE</sequence>
<evidence type="ECO:0000313" key="1">
    <source>
        <dbReference type="EMBL" id="AKN40544.1"/>
    </source>
</evidence>
<proteinExistence type="predicted"/>
<evidence type="ECO:0008006" key="2">
    <source>
        <dbReference type="Google" id="ProtNLM"/>
    </source>
</evidence>